<dbReference type="EMBL" id="FRXO01000006">
    <property type="protein sequence ID" value="SHO66497.1"/>
    <property type="molecule type" value="Genomic_DNA"/>
</dbReference>
<dbReference type="PANTHER" id="PTHR30386">
    <property type="entry name" value="MEMBRANE FUSION SUBUNIT OF EMRAB-TOLC MULTIDRUG EFFLUX PUMP"/>
    <property type="match status" value="1"/>
</dbReference>
<keyword evidence="1" id="KW-0175">Coiled coil</keyword>
<feature type="coiled-coil region" evidence="1">
    <location>
        <begin position="211"/>
        <end position="252"/>
    </location>
</feature>
<feature type="transmembrane region" description="Helical" evidence="2">
    <location>
        <begin position="30"/>
        <end position="52"/>
    </location>
</feature>
<organism evidence="3 4">
    <name type="scientific">Pseudoxanthobacter soli DSM 19599</name>
    <dbReference type="NCBI Taxonomy" id="1123029"/>
    <lineage>
        <taxon>Bacteria</taxon>
        <taxon>Pseudomonadati</taxon>
        <taxon>Pseudomonadota</taxon>
        <taxon>Alphaproteobacteria</taxon>
        <taxon>Hyphomicrobiales</taxon>
        <taxon>Segnochrobactraceae</taxon>
        <taxon>Pseudoxanthobacter</taxon>
    </lineage>
</organism>
<dbReference type="Gene3D" id="2.40.50.100">
    <property type="match status" value="1"/>
</dbReference>
<evidence type="ECO:0000256" key="1">
    <source>
        <dbReference type="SAM" id="Coils"/>
    </source>
</evidence>
<protein>
    <submittedName>
        <fullName evidence="3">Biotin-lipoyl like</fullName>
    </submittedName>
</protein>
<dbReference type="PANTHER" id="PTHR30386:SF28">
    <property type="entry name" value="EXPORTED PROTEIN"/>
    <property type="match status" value="1"/>
</dbReference>
<dbReference type="OrthoDB" id="8439633at2"/>
<dbReference type="RefSeq" id="WP_073630389.1">
    <property type="nucleotide sequence ID" value="NZ_FRXO01000006.1"/>
</dbReference>
<keyword evidence="2" id="KW-0812">Transmembrane</keyword>
<evidence type="ECO:0000313" key="3">
    <source>
        <dbReference type="EMBL" id="SHO66497.1"/>
    </source>
</evidence>
<proteinExistence type="predicted"/>
<name>A0A1M7ZNP6_9HYPH</name>
<accession>A0A1M7ZNP6</accession>
<reference evidence="3 4" key="1">
    <citation type="submission" date="2016-12" db="EMBL/GenBank/DDBJ databases">
        <authorList>
            <person name="Song W.-J."/>
            <person name="Kurnit D.M."/>
        </authorList>
    </citation>
    <scope>NUCLEOTIDE SEQUENCE [LARGE SCALE GENOMIC DNA]</scope>
    <source>
        <strain evidence="3 4">DSM 19599</strain>
    </source>
</reference>
<keyword evidence="2" id="KW-1133">Transmembrane helix</keyword>
<gene>
    <name evidence="3" type="ORF">SAMN02745172_03156</name>
</gene>
<evidence type="ECO:0000256" key="2">
    <source>
        <dbReference type="SAM" id="Phobius"/>
    </source>
</evidence>
<dbReference type="InterPro" id="IPR050739">
    <property type="entry name" value="MFP"/>
</dbReference>
<dbReference type="NCBIfam" id="TIGR03794">
    <property type="entry name" value="NHLM_micro_HlyD"/>
    <property type="match status" value="1"/>
</dbReference>
<keyword evidence="4" id="KW-1185">Reference proteome</keyword>
<sequence>MSTNLFRSEAQAQLQRPEQLATALRLVKPGYAAVVLMLCAIVVAAVVGAIFIRVPITVSGTGVILSSKGVLEFTVASDHDGRITDVLVDIGQRVSPGQEIARIVEPVLETDLKLAESELDLINHEEQKVRALQDQTARLFTDLQARQEANARETIALLDKRRALLEQLAEGQETLRRSGNTTFDRYLQVQAELAEVLERTSGKRGDILAMLLAEGERKAQYERELQALDARKAQAQRQVDRLKDRIRNETVVRSTQYGIVSELKVFPGDLVRFDTPLVSLLPVDESFSTLRPGATHLVAAVLVPAKDGKKVRVGMQALIDPTSVRRDVFGAIEGTVVRVPDVAASPEQLRHMLRNDDLVRKLTASGPPFLVTVEMERDPRTVSGLKWTTSAGPDTQITAGTLLDAKVLTERVSLLGLLVPAVKEMLRGPSLGEAEKASY</sequence>
<dbReference type="Proteomes" id="UP000186406">
    <property type="component" value="Unassembled WGS sequence"/>
</dbReference>
<dbReference type="STRING" id="1123029.SAMN02745172_03156"/>
<dbReference type="AlphaFoldDB" id="A0A1M7ZNP6"/>
<evidence type="ECO:0000313" key="4">
    <source>
        <dbReference type="Proteomes" id="UP000186406"/>
    </source>
</evidence>
<dbReference type="InterPro" id="IPR022275">
    <property type="entry name" value="NHPM_bacteriocin_SS_HylD"/>
</dbReference>
<keyword evidence="2" id="KW-0472">Membrane</keyword>